<organism evidence="13 14">
    <name type="scientific">Fistulifera solaris</name>
    <name type="common">Oleaginous diatom</name>
    <dbReference type="NCBI Taxonomy" id="1519565"/>
    <lineage>
        <taxon>Eukaryota</taxon>
        <taxon>Sar</taxon>
        <taxon>Stramenopiles</taxon>
        <taxon>Ochrophyta</taxon>
        <taxon>Bacillariophyta</taxon>
        <taxon>Bacillariophyceae</taxon>
        <taxon>Bacillariophycidae</taxon>
        <taxon>Naviculales</taxon>
        <taxon>Naviculaceae</taxon>
        <taxon>Fistulifera</taxon>
    </lineage>
</organism>
<dbReference type="InterPro" id="IPR036412">
    <property type="entry name" value="HAD-like_sf"/>
</dbReference>
<evidence type="ECO:0000256" key="4">
    <source>
        <dbReference type="ARBA" id="ARBA00012894"/>
    </source>
</evidence>
<dbReference type="InParanoid" id="A0A1Z5KQG9"/>
<evidence type="ECO:0000313" key="14">
    <source>
        <dbReference type="Proteomes" id="UP000198406"/>
    </source>
</evidence>
<comment type="subunit">
    <text evidence="3">Homotetramer.</text>
</comment>
<evidence type="ECO:0000256" key="5">
    <source>
        <dbReference type="ARBA" id="ARBA00015544"/>
    </source>
</evidence>
<dbReference type="GO" id="GO:0009117">
    <property type="term" value="P:nucleotide metabolic process"/>
    <property type="evidence" value="ECO:0007669"/>
    <property type="project" value="UniProtKB-KW"/>
</dbReference>
<evidence type="ECO:0000256" key="9">
    <source>
        <dbReference type="ARBA" id="ARBA00022840"/>
    </source>
</evidence>
<comment type="similarity">
    <text evidence="2">Belongs to the ISN1 family.</text>
</comment>
<keyword evidence="6" id="KW-0479">Metal-binding</keyword>
<dbReference type="Pfam" id="PF06437">
    <property type="entry name" value="ISN1"/>
    <property type="match status" value="1"/>
</dbReference>
<evidence type="ECO:0000256" key="12">
    <source>
        <dbReference type="ARBA" id="ARBA00047413"/>
    </source>
</evidence>
<keyword evidence="14" id="KW-1185">Reference proteome</keyword>
<dbReference type="InterPro" id="IPR009453">
    <property type="entry name" value="ISN1"/>
</dbReference>
<dbReference type="FunCoup" id="A0A1Z5KQG9">
    <property type="interactions" value="48"/>
</dbReference>
<keyword evidence="8" id="KW-0378">Hydrolase</keyword>
<comment type="catalytic activity">
    <reaction evidence="12">
        <text>IMP + H2O = inosine + phosphate</text>
        <dbReference type="Rhea" id="RHEA:27718"/>
        <dbReference type="ChEBI" id="CHEBI:15377"/>
        <dbReference type="ChEBI" id="CHEBI:17596"/>
        <dbReference type="ChEBI" id="CHEBI:43474"/>
        <dbReference type="ChEBI" id="CHEBI:58053"/>
        <dbReference type="EC" id="3.1.3.99"/>
    </reaction>
</comment>
<comment type="caution">
    <text evidence="13">The sequence shown here is derived from an EMBL/GenBank/DDBJ whole genome shotgun (WGS) entry which is preliminary data.</text>
</comment>
<keyword evidence="11" id="KW-0546">Nucleotide metabolism</keyword>
<evidence type="ECO:0000313" key="13">
    <source>
        <dbReference type="EMBL" id="GAX28564.1"/>
    </source>
</evidence>
<protein>
    <recommendedName>
        <fullName evidence="5">IMP-specific 5'-nucleotidase 1</fullName>
        <ecNumber evidence="4">3.1.3.99</ecNumber>
    </recommendedName>
</protein>
<evidence type="ECO:0000256" key="3">
    <source>
        <dbReference type="ARBA" id="ARBA00011881"/>
    </source>
</evidence>
<keyword evidence="9" id="KW-0067">ATP-binding</keyword>
<dbReference type="PANTHER" id="PTHR28213">
    <property type="entry name" value="IMP-SPECIFIC 5'-NUCLEOTIDASE 1"/>
    <property type="match status" value="1"/>
</dbReference>
<evidence type="ECO:0000256" key="8">
    <source>
        <dbReference type="ARBA" id="ARBA00022801"/>
    </source>
</evidence>
<dbReference type="GO" id="GO:0071590">
    <property type="term" value="P:nicotinamide riboside biosynthetic process"/>
    <property type="evidence" value="ECO:0007669"/>
    <property type="project" value="TreeGrafter"/>
</dbReference>
<dbReference type="GO" id="GO:0000287">
    <property type="term" value="F:magnesium ion binding"/>
    <property type="evidence" value="ECO:0007669"/>
    <property type="project" value="InterPro"/>
</dbReference>
<evidence type="ECO:0000256" key="1">
    <source>
        <dbReference type="ARBA" id="ARBA00001946"/>
    </source>
</evidence>
<evidence type="ECO:0000256" key="11">
    <source>
        <dbReference type="ARBA" id="ARBA00023080"/>
    </source>
</evidence>
<dbReference type="GO" id="GO:0005524">
    <property type="term" value="F:ATP binding"/>
    <property type="evidence" value="ECO:0007669"/>
    <property type="project" value="UniProtKB-KW"/>
</dbReference>
<dbReference type="GO" id="GO:0006190">
    <property type="term" value="P:inosine salvage"/>
    <property type="evidence" value="ECO:0007669"/>
    <property type="project" value="InterPro"/>
</dbReference>
<proteinExistence type="inferred from homology"/>
<keyword evidence="10" id="KW-0460">Magnesium</keyword>
<evidence type="ECO:0000256" key="7">
    <source>
        <dbReference type="ARBA" id="ARBA00022741"/>
    </source>
</evidence>
<dbReference type="GO" id="GO:0071592">
    <property type="term" value="P:nicotinic acid riboside biosynthetic process"/>
    <property type="evidence" value="ECO:0007669"/>
    <property type="project" value="TreeGrafter"/>
</dbReference>
<comment type="cofactor">
    <cofactor evidence="1">
        <name>Mg(2+)</name>
        <dbReference type="ChEBI" id="CHEBI:18420"/>
    </cofactor>
</comment>
<dbReference type="GO" id="GO:0008253">
    <property type="term" value="F:5'-nucleotidase activity"/>
    <property type="evidence" value="ECO:0007669"/>
    <property type="project" value="InterPro"/>
</dbReference>
<dbReference type="EC" id="3.1.3.99" evidence="4"/>
<dbReference type="PANTHER" id="PTHR28213:SF1">
    <property type="entry name" value="IMP-SPECIFIC 5'-NUCLEOTIDASE 1"/>
    <property type="match status" value="1"/>
</dbReference>
<dbReference type="EMBL" id="BDSP01000277">
    <property type="protein sequence ID" value="GAX28564.1"/>
    <property type="molecule type" value="Genomic_DNA"/>
</dbReference>
<gene>
    <name evidence="13" type="ORF">FisN_1Hh646</name>
</gene>
<name>A0A1Z5KQG9_FISSO</name>
<dbReference type="Proteomes" id="UP000198406">
    <property type="component" value="Unassembled WGS sequence"/>
</dbReference>
<dbReference type="AlphaFoldDB" id="A0A1Z5KQG9"/>
<dbReference type="OrthoDB" id="185373at2759"/>
<evidence type="ECO:0000256" key="10">
    <source>
        <dbReference type="ARBA" id="ARBA00022842"/>
    </source>
</evidence>
<evidence type="ECO:0000256" key="6">
    <source>
        <dbReference type="ARBA" id="ARBA00022723"/>
    </source>
</evidence>
<reference evidence="13 14" key="1">
    <citation type="journal article" date="2015" name="Plant Cell">
        <title>Oil accumulation by the oleaginous diatom Fistulifera solaris as revealed by the genome and transcriptome.</title>
        <authorList>
            <person name="Tanaka T."/>
            <person name="Maeda Y."/>
            <person name="Veluchamy A."/>
            <person name="Tanaka M."/>
            <person name="Abida H."/>
            <person name="Marechal E."/>
            <person name="Bowler C."/>
            <person name="Muto M."/>
            <person name="Sunaga Y."/>
            <person name="Tanaka M."/>
            <person name="Yoshino T."/>
            <person name="Taniguchi T."/>
            <person name="Fukuda Y."/>
            <person name="Nemoto M."/>
            <person name="Matsumoto M."/>
            <person name="Wong P.S."/>
            <person name="Aburatani S."/>
            <person name="Fujibuchi W."/>
        </authorList>
    </citation>
    <scope>NUCLEOTIDE SEQUENCE [LARGE SCALE GENOMIC DNA]</scope>
    <source>
        <strain evidence="13 14">JPCC DA0580</strain>
    </source>
</reference>
<dbReference type="SUPFAM" id="SSF56784">
    <property type="entry name" value="HAD-like"/>
    <property type="match status" value="1"/>
</dbReference>
<sequence length="463" mass="52260">MLQHSFVLDSLETTGADTFEHFETLIDEHRERQDSPQPSRLQQLVPTIGTFHTPLPLRDAFEAYNDKHKLTKRKHIQISFNELRHILNLAQIMAFSDRRKILRAFSDIQDDESSGSSEKCSQDGRNDGETIGTFHGPQLISFDGDQTLYSDGANFESNPKLAHQLYTLLRHGVAVAIVTAAGYEYNVEKYEYRISGLLRYFENKQLTPEECNRFYLFGGECNYLLRLGPDYRLVPVPEEGPSGWLTATQSLKDSPANWSEQDISNLLDSAMATVEYTISELNLKARAIRKKRSVGLVPLEPGKQTEISRESLDETVLRSHEALRKMRNGEGPGLPYCAFNGGTDAWVDVGNKRVGVQILQSYLGITPERSLHIGDQFLNTGNDYAARDVSPCIWIINPQETTYILKTILRLAGIAPHDKMDGHDDGTGALTKRPSHIDFDEMERRSQAVQKMDVYTGKMVTMT</sequence>
<accession>A0A1Z5KQG9</accession>
<keyword evidence="7" id="KW-0547">Nucleotide-binding</keyword>
<evidence type="ECO:0000256" key="2">
    <source>
        <dbReference type="ARBA" id="ARBA00005307"/>
    </source>
</evidence>